<reference evidence="2 3" key="1">
    <citation type="submission" date="2018-09" db="EMBL/GenBank/DDBJ databases">
        <authorList>
            <person name="Wang F."/>
        </authorList>
    </citation>
    <scope>NUCLEOTIDE SEQUENCE [LARGE SCALE GENOMIC DNA]</scope>
    <source>
        <strain evidence="2 3">PLHSC7-2</strain>
    </source>
</reference>
<accession>A0A418Y998</accession>
<reference evidence="2 3" key="2">
    <citation type="submission" date="2019-01" db="EMBL/GenBank/DDBJ databases">
        <title>Motilimonas pumilus sp. nov., isolated from the gut of sea cucumber (Apostichopus japonicus).</title>
        <authorList>
            <person name="Wang F.-Q."/>
            <person name="Ren L.-H."/>
            <person name="Lin Y.-W."/>
            <person name="Sun G.-H."/>
            <person name="Du Z.-J."/>
            <person name="Zhao J.-X."/>
            <person name="Liu X.-J."/>
            <person name="Liu L.-J."/>
        </authorList>
    </citation>
    <scope>NUCLEOTIDE SEQUENCE [LARGE SCALE GENOMIC DNA]</scope>
    <source>
        <strain evidence="2 3">PLHSC7-2</strain>
    </source>
</reference>
<feature type="region of interest" description="Disordered" evidence="1">
    <location>
        <begin position="78"/>
        <end position="104"/>
    </location>
</feature>
<dbReference type="Proteomes" id="UP000283255">
    <property type="component" value="Unassembled WGS sequence"/>
</dbReference>
<name>A0A418Y998_9GAMM</name>
<dbReference type="EMBL" id="QZCH01000069">
    <property type="protein sequence ID" value="RJG36794.1"/>
    <property type="molecule type" value="Genomic_DNA"/>
</dbReference>
<comment type="caution">
    <text evidence="2">The sequence shown here is derived from an EMBL/GenBank/DDBJ whole genome shotgun (WGS) entry which is preliminary data.</text>
</comment>
<dbReference type="OrthoDB" id="9814067at2"/>
<organism evidence="2 3">
    <name type="scientific">Motilimonas pumila</name>
    <dbReference type="NCBI Taxonomy" id="2303987"/>
    <lineage>
        <taxon>Bacteria</taxon>
        <taxon>Pseudomonadati</taxon>
        <taxon>Pseudomonadota</taxon>
        <taxon>Gammaproteobacteria</taxon>
        <taxon>Alteromonadales</taxon>
        <taxon>Alteromonadales genera incertae sedis</taxon>
        <taxon>Motilimonas</taxon>
    </lineage>
</organism>
<dbReference type="PANTHER" id="PTHR34322:SF2">
    <property type="entry name" value="TRANSPOSASE IS200-LIKE DOMAIN-CONTAINING PROTEIN"/>
    <property type="match status" value="1"/>
</dbReference>
<feature type="compositionally biased region" description="Basic and acidic residues" evidence="1">
    <location>
        <begin position="85"/>
        <end position="95"/>
    </location>
</feature>
<sequence>MKTLPEETTKKPIANGHFWENRFKSQALLDDNALLACMVYVDLNPIRAGMYDSVGEQRFTSIYERISQWQALQTPAPCPTIKATEPAERSQRQDIKQSLLLPFE</sequence>
<dbReference type="Gene3D" id="3.30.70.1290">
    <property type="entry name" value="Transposase IS200-like"/>
    <property type="match status" value="1"/>
</dbReference>
<keyword evidence="3" id="KW-1185">Reference proteome</keyword>
<evidence type="ECO:0008006" key="4">
    <source>
        <dbReference type="Google" id="ProtNLM"/>
    </source>
</evidence>
<evidence type="ECO:0000313" key="2">
    <source>
        <dbReference type="EMBL" id="RJG36794.1"/>
    </source>
</evidence>
<dbReference type="PANTHER" id="PTHR34322">
    <property type="entry name" value="TRANSPOSASE, Y1_TNP DOMAIN-CONTAINING"/>
    <property type="match status" value="1"/>
</dbReference>
<evidence type="ECO:0000256" key="1">
    <source>
        <dbReference type="SAM" id="MobiDB-lite"/>
    </source>
</evidence>
<dbReference type="GO" id="GO:0004803">
    <property type="term" value="F:transposase activity"/>
    <property type="evidence" value="ECO:0007669"/>
    <property type="project" value="InterPro"/>
</dbReference>
<dbReference type="RefSeq" id="WP_119912588.1">
    <property type="nucleotide sequence ID" value="NZ_QZCH01000069.1"/>
</dbReference>
<dbReference type="InterPro" id="IPR036515">
    <property type="entry name" value="Transposase_17_sf"/>
</dbReference>
<protein>
    <recommendedName>
        <fullName evidence="4">Transposase</fullName>
    </recommendedName>
</protein>
<dbReference type="GO" id="GO:0006313">
    <property type="term" value="P:DNA transposition"/>
    <property type="evidence" value="ECO:0007669"/>
    <property type="project" value="InterPro"/>
</dbReference>
<dbReference type="GO" id="GO:0003677">
    <property type="term" value="F:DNA binding"/>
    <property type="evidence" value="ECO:0007669"/>
    <property type="project" value="InterPro"/>
</dbReference>
<gene>
    <name evidence="2" type="ORF">D1Z90_20250</name>
</gene>
<proteinExistence type="predicted"/>
<evidence type="ECO:0000313" key="3">
    <source>
        <dbReference type="Proteomes" id="UP000283255"/>
    </source>
</evidence>
<dbReference type="AlphaFoldDB" id="A0A418Y998"/>